<evidence type="ECO:0000313" key="10">
    <source>
        <dbReference type="Proteomes" id="UP000054705"/>
    </source>
</evidence>
<dbReference type="Pfam" id="PF02482">
    <property type="entry name" value="Ribosomal_S30AE"/>
    <property type="match status" value="1"/>
</dbReference>
<evidence type="ECO:0000256" key="6">
    <source>
        <dbReference type="HAMAP-Rule" id="MF_00839"/>
    </source>
</evidence>
<feature type="coiled-coil region" evidence="7">
    <location>
        <begin position="71"/>
        <end position="98"/>
    </location>
</feature>
<comment type="function">
    <text evidence="6">Required for dimerization of active 70S ribosomes into 100S ribosomes in stationary phase; 100S ribosomes are translationally inactive and sometimes present during exponential growth.</text>
</comment>
<dbReference type="HAMAP" id="MF_00839">
    <property type="entry name" value="HPF"/>
    <property type="match status" value="1"/>
</dbReference>
<protein>
    <recommendedName>
        <fullName evidence="5 6">Ribosome hibernation promoting factor</fullName>
        <shortName evidence="6">HPF</shortName>
    </recommendedName>
</protein>
<evidence type="ECO:0000256" key="4">
    <source>
        <dbReference type="ARBA" id="ARBA00038695"/>
    </source>
</evidence>
<sequence>MQVQVRGRNIEVTDALKDYVAKRLGKLDKYMENLGDAQVALTVVRGFHRVEVTIPIDGMILRGEESTGDMYASIDLVVDKLEKQIEKYKGKLQKRGNRFIEGQRATAPVKKEDEDDGPKLVRTKRFAIKPMPVDEAILQMNLLGHNFFVFSNAETEQVNVVYKRKDGNYGLIEPDF</sequence>
<dbReference type="InterPro" id="IPR050574">
    <property type="entry name" value="HPF/YfiA_ribosome-assoc"/>
</dbReference>
<accession>A0A101HUJ5</accession>
<feature type="domain" description="Sigma 54 modulation/S30EA ribosomal protein C-terminal" evidence="8">
    <location>
        <begin position="117"/>
        <end position="171"/>
    </location>
</feature>
<dbReference type="AlphaFoldDB" id="A0A101HUJ5"/>
<evidence type="ECO:0000256" key="3">
    <source>
        <dbReference type="ARBA" id="ARBA00038434"/>
    </source>
</evidence>
<evidence type="ECO:0000256" key="5">
    <source>
        <dbReference type="ARBA" id="ARBA00041148"/>
    </source>
</evidence>
<evidence type="ECO:0000256" key="7">
    <source>
        <dbReference type="SAM" id="Coils"/>
    </source>
</evidence>
<dbReference type="InterPro" id="IPR032528">
    <property type="entry name" value="Ribosom_S30AE_C"/>
</dbReference>
<keyword evidence="1 6" id="KW-0963">Cytoplasm</keyword>
<comment type="caution">
    <text evidence="9">The sequence shown here is derived from an EMBL/GenBank/DDBJ whole genome shotgun (WGS) entry which is preliminary data.</text>
</comment>
<dbReference type="InterPro" id="IPR038416">
    <property type="entry name" value="Ribosom_S30AE_C_sf"/>
</dbReference>
<dbReference type="CDD" id="cd00552">
    <property type="entry name" value="RaiA"/>
    <property type="match status" value="1"/>
</dbReference>
<name>A0A101HUJ5_9FIRM</name>
<dbReference type="InterPro" id="IPR003489">
    <property type="entry name" value="RHF/RaiA"/>
</dbReference>
<dbReference type="InterPro" id="IPR034694">
    <property type="entry name" value="HPF_long/plastid"/>
</dbReference>
<dbReference type="GO" id="GO:0045900">
    <property type="term" value="P:negative regulation of translational elongation"/>
    <property type="evidence" value="ECO:0007669"/>
    <property type="project" value="TreeGrafter"/>
</dbReference>
<dbReference type="GO" id="GO:0043024">
    <property type="term" value="F:ribosomal small subunit binding"/>
    <property type="evidence" value="ECO:0007669"/>
    <property type="project" value="TreeGrafter"/>
</dbReference>
<organism evidence="9 10">
    <name type="scientific">Pelotomaculum thermopropionicum</name>
    <dbReference type="NCBI Taxonomy" id="110500"/>
    <lineage>
        <taxon>Bacteria</taxon>
        <taxon>Bacillati</taxon>
        <taxon>Bacillota</taxon>
        <taxon>Clostridia</taxon>
        <taxon>Eubacteriales</taxon>
        <taxon>Desulfotomaculaceae</taxon>
        <taxon>Pelotomaculum</taxon>
    </lineage>
</organism>
<keyword evidence="7" id="KW-0175">Coiled coil</keyword>
<dbReference type="SUPFAM" id="SSF69754">
    <property type="entry name" value="Ribosome binding protein Y (YfiA homologue)"/>
    <property type="match status" value="1"/>
</dbReference>
<comment type="similarity">
    <text evidence="3">Belongs to the HPF/YfiA ribosome-associated protein family. Short HPF subfamily.</text>
</comment>
<keyword evidence="2 6" id="KW-0810">Translation regulation</keyword>
<comment type="subunit">
    <text evidence="6">Interacts with 100S ribosomes.</text>
</comment>
<dbReference type="InterPro" id="IPR036567">
    <property type="entry name" value="RHF-like"/>
</dbReference>
<dbReference type="EMBL" id="LGGS01000087">
    <property type="protein sequence ID" value="KUK82500.1"/>
    <property type="molecule type" value="Genomic_DNA"/>
</dbReference>
<gene>
    <name evidence="6" type="primary">hpf</name>
    <name evidence="9" type="ORF">XD97_0422</name>
</gene>
<comment type="subunit">
    <text evidence="4">Associates exclusively with 100S ribosomes, which are dimers of 70S ribosomes.</text>
</comment>
<evidence type="ECO:0000313" key="9">
    <source>
        <dbReference type="EMBL" id="KUK82500.1"/>
    </source>
</evidence>
<dbReference type="FunFam" id="3.30.160.100:FF:000001">
    <property type="entry name" value="Ribosome hibernation promoting factor"/>
    <property type="match status" value="1"/>
</dbReference>
<dbReference type="GO" id="GO:0022627">
    <property type="term" value="C:cytosolic small ribosomal subunit"/>
    <property type="evidence" value="ECO:0007669"/>
    <property type="project" value="TreeGrafter"/>
</dbReference>
<dbReference type="PANTHER" id="PTHR33231">
    <property type="entry name" value="30S RIBOSOMAL PROTEIN"/>
    <property type="match status" value="1"/>
</dbReference>
<evidence type="ECO:0000256" key="2">
    <source>
        <dbReference type="ARBA" id="ARBA00022845"/>
    </source>
</evidence>
<dbReference type="PANTHER" id="PTHR33231:SF1">
    <property type="entry name" value="30S RIBOSOMAL PROTEIN"/>
    <property type="match status" value="1"/>
</dbReference>
<comment type="similarity">
    <text evidence="6">Belongs to the HPF/YfiA ribosome-associated protein family. Long HPF subfamily.</text>
</comment>
<evidence type="ECO:0000259" key="8">
    <source>
        <dbReference type="Pfam" id="PF16321"/>
    </source>
</evidence>
<dbReference type="Pfam" id="PF16321">
    <property type="entry name" value="Ribosom_S30AE_C"/>
    <property type="match status" value="1"/>
</dbReference>
<reference evidence="10" key="1">
    <citation type="journal article" date="2015" name="MBio">
        <title>Genome-Resolved Metagenomic Analysis Reveals Roles for Candidate Phyla and Other Microbial Community Members in Biogeochemical Transformations in Oil Reservoirs.</title>
        <authorList>
            <person name="Hu P."/>
            <person name="Tom L."/>
            <person name="Singh A."/>
            <person name="Thomas B.C."/>
            <person name="Baker B.J."/>
            <person name="Piceno Y.M."/>
            <person name="Andersen G.L."/>
            <person name="Banfield J.F."/>
        </authorList>
    </citation>
    <scope>NUCLEOTIDE SEQUENCE [LARGE SCALE GENOMIC DNA]</scope>
</reference>
<dbReference type="Gene3D" id="3.30.160.100">
    <property type="entry name" value="Ribosome hibernation promotion factor-like"/>
    <property type="match status" value="1"/>
</dbReference>
<dbReference type="NCBIfam" id="TIGR00741">
    <property type="entry name" value="yfiA"/>
    <property type="match status" value="1"/>
</dbReference>
<dbReference type="Gene3D" id="3.30.505.50">
    <property type="entry name" value="Sigma 54 modulation/S30EA ribosomal protein, C-terminal domain"/>
    <property type="match status" value="1"/>
</dbReference>
<comment type="subcellular location">
    <subcellularLocation>
        <location evidence="6">Cytoplasm</location>
    </subcellularLocation>
</comment>
<dbReference type="Proteomes" id="UP000054705">
    <property type="component" value="Unassembled WGS sequence"/>
</dbReference>
<evidence type="ECO:0000256" key="1">
    <source>
        <dbReference type="ARBA" id="ARBA00022490"/>
    </source>
</evidence>
<proteinExistence type="inferred from homology"/>
<dbReference type="FunFam" id="3.30.505.50:FF:000001">
    <property type="entry name" value="Ribosome hibernation promoting factor"/>
    <property type="match status" value="1"/>
</dbReference>
<dbReference type="PATRIC" id="fig|110500.4.peg.697"/>